<evidence type="ECO:0000256" key="1">
    <source>
        <dbReference type="ARBA" id="ARBA00022801"/>
    </source>
</evidence>
<proteinExistence type="predicted"/>
<dbReference type="Pfam" id="PF20434">
    <property type="entry name" value="BD-FAE"/>
    <property type="match status" value="1"/>
</dbReference>
<sequence>MNLYRDFHRQEDIDFQYDCESSLNMPPILDWLVRNSRQARSELDCYLDQRFGPTVDETVDVFPSKQPGSPIVVFVHGGWWRVTTNKEWSLVARGLVGNGITVALTNYSLCPKVSIEEITRQTRAALVWLYHNAQRFNANRDRIYVAGHSAGGQQVGMVALTNWVSEYGLPANLVKGGISISGLFDLRPFRHSWLQPKLQLDHDTIDRQSPLFHIPINTSSFPMIITLGGDESHEFHRQSNTFAEAWQANGGHVQILDQPGKNHFSALEGFEDTQSAICRAVCSFVNA</sequence>
<protein>
    <submittedName>
        <fullName evidence="3">Alpha/beta hydrolase</fullName>
    </submittedName>
</protein>
<dbReference type="PANTHER" id="PTHR48081:SF33">
    <property type="entry name" value="KYNURENINE FORMAMIDASE"/>
    <property type="match status" value="1"/>
</dbReference>
<keyword evidence="1 3" id="KW-0378">Hydrolase</keyword>
<dbReference type="InterPro" id="IPR049492">
    <property type="entry name" value="BD-FAE-like_dom"/>
</dbReference>
<evidence type="ECO:0000313" key="3">
    <source>
        <dbReference type="EMBL" id="MCW3717384.1"/>
    </source>
</evidence>
<accession>A0ABD4UTJ5</accession>
<dbReference type="InterPro" id="IPR050300">
    <property type="entry name" value="GDXG_lipolytic_enzyme"/>
</dbReference>
<dbReference type="InterPro" id="IPR029058">
    <property type="entry name" value="AB_hydrolase_fold"/>
</dbReference>
<dbReference type="Gene3D" id="3.40.50.1820">
    <property type="entry name" value="alpha/beta hydrolase"/>
    <property type="match status" value="1"/>
</dbReference>
<feature type="domain" description="BD-FAE-like" evidence="2">
    <location>
        <begin position="66"/>
        <end position="244"/>
    </location>
</feature>
<reference evidence="3 4" key="2">
    <citation type="journal article" date="2017" name="Front. Microbiol.">
        <title>Genomics Reveals a Unique Clone of Burkholderia cenocepacia Harboring an Actively Excising Novel Genomic Island.</title>
        <authorList>
            <person name="Patil P.P."/>
            <person name="Mali S."/>
            <person name="Midha S."/>
            <person name="Gautam V."/>
            <person name="Dash L."/>
            <person name="Kumar S."/>
            <person name="Shastri J."/>
            <person name="Singhal L."/>
            <person name="Patil P.B."/>
        </authorList>
    </citation>
    <scope>NUCLEOTIDE SEQUENCE [LARGE SCALE GENOMIC DNA]</scope>
    <source>
        <strain evidence="3 4">BC-19</strain>
    </source>
</reference>
<dbReference type="AlphaFoldDB" id="A0ABD4UTJ5"/>
<name>A0ABD4UTJ5_9BURK</name>
<dbReference type="PANTHER" id="PTHR48081">
    <property type="entry name" value="AB HYDROLASE SUPERFAMILY PROTEIN C4A8.06C"/>
    <property type="match status" value="1"/>
</dbReference>
<gene>
    <name evidence="3" type="ORF">UE95_039525</name>
</gene>
<reference evidence="3 4" key="1">
    <citation type="journal article" date="2017" name="Front. Microbiol.">
        <title>Genomics reveals a unique clone of Burkholderia cenocepacia harbouring an actively excising novel genomic island.</title>
        <authorList>
            <person name="Patil P."/>
            <person name="Mali S."/>
            <person name="Midha S."/>
            <person name="Gautam V."/>
            <person name="Dash L."/>
            <person name="Kumar S."/>
            <person name="Shastri J."/>
            <person name="Singhal L."/>
            <person name="Patil P.B."/>
        </authorList>
    </citation>
    <scope>NUCLEOTIDE SEQUENCE [LARGE SCALE GENOMIC DNA]</scope>
    <source>
        <strain evidence="3 4">BC-19</strain>
    </source>
</reference>
<dbReference type="Proteomes" id="UP000191686">
    <property type="component" value="Unassembled WGS sequence"/>
</dbReference>
<comment type="caution">
    <text evidence="3">The sequence shown here is derived from an EMBL/GenBank/DDBJ whole genome shotgun (WGS) entry which is preliminary data.</text>
</comment>
<dbReference type="GO" id="GO:0016787">
    <property type="term" value="F:hydrolase activity"/>
    <property type="evidence" value="ECO:0007669"/>
    <property type="project" value="UniProtKB-KW"/>
</dbReference>
<evidence type="ECO:0000259" key="2">
    <source>
        <dbReference type="Pfam" id="PF20434"/>
    </source>
</evidence>
<dbReference type="SUPFAM" id="SSF53474">
    <property type="entry name" value="alpha/beta-Hydrolases"/>
    <property type="match status" value="1"/>
</dbReference>
<evidence type="ECO:0000313" key="4">
    <source>
        <dbReference type="Proteomes" id="UP000191686"/>
    </source>
</evidence>
<dbReference type="RefSeq" id="WP_080324348.1">
    <property type="nucleotide sequence ID" value="NZ_JAIMII010000072.1"/>
</dbReference>
<dbReference type="EMBL" id="JYMX02000069">
    <property type="protein sequence ID" value="MCW3717384.1"/>
    <property type="molecule type" value="Genomic_DNA"/>
</dbReference>
<organism evidence="3 4">
    <name type="scientific">Burkholderia cenocepacia</name>
    <dbReference type="NCBI Taxonomy" id="95486"/>
    <lineage>
        <taxon>Bacteria</taxon>
        <taxon>Pseudomonadati</taxon>
        <taxon>Pseudomonadota</taxon>
        <taxon>Betaproteobacteria</taxon>
        <taxon>Burkholderiales</taxon>
        <taxon>Burkholderiaceae</taxon>
        <taxon>Burkholderia</taxon>
        <taxon>Burkholderia cepacia complex</taxon>
    </lineage>
</organism>